<dbReference type="PROSITE" id="PS50896">
    <property type="entry name" value="LISH"/>
    <property type="match status" value="1"/>
</dbReference>
<feature type="repeat" description="WD" evidence="8">
    <location>
        <begin position="229"/>
        <end position="263"/>
    </location>
</feature>
<dbReference type="PROSITE" id="PS50294">
    <property type="entry name" value="WD_REPEATS_REGION"/>
    <property type="match status" value="4"/>
</dbReference>
<dbReference type="STRING" id="5722.A2DAC5"/>
<dbReference type="InterPro" id="IPR015943">
    <property type="entry name" value="WD40/YVTN_repeat-like_dom_sf"/>
</dbReference>
<evidence type="ECO:0000256" key="4">
    <source>
        <dbReference type="ARBA" id="ARBA00022737"/>
    </source>
</evidence>
<comment type="subcellular location">
    <subcellularLocation>
        <location evidence="1">Nucleus speckle</location>
    </subcellularLocation>
</comment>
<dbReference type="InterPro" id="IPR006594">
    <property type="entry name" value="LisH"/>
</dbReference>
<dbReference type="AlphaFoldDB" id="A2DAC5"/>
<dbReference type="SMR" id="A2DAC5"/>
<keyword evidence="4" id="KW-0677">Repeat</keyword>
<dbReference type="GO" id="GO:0000398">
    <property type="term" value="P:mRNA splicing, via spliceosome"/>
    <property type="evidence" value="ECO:0007669"/>
    <property type="project" value="InterPro"/>
</dbReference>
<dbReference type="Pfam" id="PF00400">
    <property type="entry name" value="WD40"/>
    <property type="match status" value="5"/>
</dbReference>
<dbReference type="InterPro" id="IPR001680">
    <property type="entry name" value="WD40_rpt"/>
</dbReference>
<dbReference type="KEGG" id="tva:5468331"/>
<evidence type="ECO:0000256" key="1">
    <source>
        <dbReference type="ARBA" id="ARBA00004324"/>
    </source>
</evidence>
<feature type="repeat" description="WD" evidence="8">
    <location>
        <begin position="271"/>
        <end position="311"/>
    </location>
</feature>
<evidence type="ECO:0000313" key="9">
    <source>
        <dbReference type="EMBL" id="EAY22773.1"/>
    </source>
</evidence>
<protein>
    <recommendedName>
        <fullName evidence="7">WD40 repeat-containing protein SMU1</fullName>
    </recommendedName>
</protein>
<feature type="repeat" description="WD" evidence="8">
    <location>
        <begin position="483"/>
        <end position="519"/>
    </location>
</feature>
<dbReference type="OrthoDB" id="674604at2759"/>
<evidence type="ECO:0000256" key="8">
    <source>
        <dbReference type="PROSITE-ProRule" id="PRU00221"/>
    </source>
</evidence>
<dbReference type="VEuPathDB" id="TrichDB:TVAG_477020"/>
<dbReference type="PANTHER" id="PTHR22848">
    <property type="entry name" value="WD40 REPEAT PROTEIN"/>
    <property type="match status" value="1"/>
</dbReference>
<name>A2DAC5_TRIV3</name>
<reference evidence="9" key="1">
    <citation type="submission" date="2006-10" db="EMBL/GenBank/DDBJ databases">
        <authorList>
            <person name="Amadeo P."/>
            <person name="Zhao Q."/>
            <person name="Wortman J."/>
            <person name="Fraser-Liggett C."/>
            <person name="Carlton J."/>
        </authorList>
    </citation>
    <scope>NUCLEOTIDE SEQUENCE</scope>
    <source>
        <strain evidence="9">G3</strain>
    </source>
</reference>
<dbReference type="PROSITE" id="PS00678">
    <property type="entry name" value="WD_REPEATS_1"/>
    <property type="match status" value="3"/>
</dbReference>
<dbReference type="PROSITE" id="PS50082">
    <property type="entry name" value="WD_REPEATS_2"/>
    <property type="match status" value="4"/>
</dbReference>
<dbReference type="InterPro" id="IPR045184">
    <property type="entry name" value="SMU1"/>
</dbReference>
<evidence type="ECO:0000256" key="6">
    <source>
        <dbReference type="ARBA" id="ARBA00025801"/>
    </source>
</evidence>
<dbReference type="InterPro" id="IPR036322">
    <property type="entry name" value="WD40_repeat_dom_sf"/>
</dbReference>
<dbReference type="InterPro" id="IPR019775">
    <property type="entry name" value="WD40_repeat_CS"/>
</dbReference>
<accession>A2DAC5</accession>
<dbReference type="eggNOG" id="KOG0272">
    <property type="taxonomic scope" value="Eukaryota"/>
</dbReference>
<keyword evidence="2 8" id="KW-0853">WD repeat</keyword>
<dbReference type="CDD" id="cd00200">
    <property type="entry name" value="WD40"/>
    <property type="match status" value="1"/>
</dbReference>
<dbReference type="SUPFAM" id="SSF50978">
    <property type="entry name" value="WD40 repeat-like"/>
    <property type="match status" value="1"/>
</dbReference>
<dbReference type="InterPro" id="IPR020472">
    <property type="entry name" value="WD40_PAC1"/>
</dbReference>
<dbReference type="Gene3D" id="2.130.10.10">
    <property type="entry name" value="YVTN repeat-like/Quinoprotein amine dehydrogenase"/>
    <property type="match status" value="3"/>
</dbReference>
<dbReference type="GO" id="GO:0016607">
    <property type="term" value="C:nuclear speck"/>
    <property type="evidence" value="ECO:0007669"/>
    <property type="project" value="UniProtKB-SubCell"/>
</dbReference>
<organism evidence="9 10">
    <name type="scientific">Trichomonas vaginalis (strain ATCC PRA-98 / G3)</name>
    <dbReference type="NCBI Taxonomy" id="412133"/>
    <lineage>
        <taxon>Eukaryota</taxon>
        <taxon>Metamonada</taxon>
        <taxon>Parabasalia</taxon>
        <taxon>Trichomonadida</taxon>
        <taxon>Trichomonadidae</taxon>
        <taxon>Trichomonas</taxon>
    </lineage>
</organism>
<keyword evidence="3" id="KW-0507">mRNA processing</keyword>
<dbReference type="EMBL" id="DS113182">
    <property type="protein sequence ID" value="EAY22773.1"/>
    <property type="molecule type" value="Genomic_DNA"/>
</dbReference>
<keyword evidence="10" id="KW-1185">Reference proteome</keyword>
<dbReference type="RefSeq" id="XP_001583759.1">
    <property type="nucleotide sequence ID" value="XM_001583709.1"/>
</dbReference>
<evidence type="ECO:0000256" key="2">
    <source>
        <dbReference type="ARBA" id="ARBA00022574"/>
    </source>
</evidence>
<comment type="similarity">
    <text evidence="6">Belongs to the WD repeat SMU1 family.</text>
</comment>
<dbReference type="VEuPathDB" id="TrichDB:TVAGG3_0267160"/>
<keyword evidence="5" id="KW-0508">mRNA splicing</keyword>
<feature type="repeat" description="WD" evidence="8">
    <location>
        <begin position="354"/>
        <end position="395"/>
    </location>
</feature>
<evidence type="ECO:0000256" key="7">
    <source>
        <dbReference type="ARBA" id="ARBA00026184"/>
    </source>
</evidence>
<evidence type="ECO:0000313" key="10">
    <source>
        <dbReference type="Proteomes" id="UP000001542"/>
    </source>
</evidence>
<dbReference type="InParanoid" id="A2DAC5"/>
<dbReference type="Proteomes" id="UP000001542">
    <property type="component" value="Unassembled WGS sequence"/>
</dbReference>
<dbReference type="SMART" id="SM00320">
    <property type="entry name" value="WD40"/>
    <property type="match status" value="7"/>
</dbReference>
<dbReference type="FunCoup" id="A2DAC5">
    <property type="interactions" value="298"/>
</dbReference>
<dbReference type="PRINTS" id="PR00320">
    <property type="entry name" value="GPROTEINBRPT"/>
</dbReference>
<reference evidence="9" key="2">
    <citation type="journal article" date="2007" name="Science">
        <title>Draft genome sequence of the sexually transmitted pathogen Trichomonas vaginalis.</title>
        <authorList>
            <person name="Carlton J.M."/>
            <person name="Hirt R.P."/>
            <person name="Silva J.C."/>
            <person name="Delcher A.L."/>
            <person name="Schatz M."/>
            <person name="Zhao Q."/>
            <person name="Wortman J.R."/>
            <person name="Bidwell S.L."/>
            <person name="Alsmark U.C.M."/>
            <person name="Besteiro S."/>
            <person name="Sicheritz-Ponten T."/>
            <person name="Noel C.J."/>
            <person name="Dacks J.B."/>
            <person name="Foster P.G."/>
            <person name="Simillion C."/>
            <person name="Van de Peer Y."/>
            <person name="Miranda-Saavedra D."/>
            <person name="Barton G.J."/>
            <person name="Westrop G.D."/>
            <person name="Mueller S."/>
            <person name="Dessi D."/>
            <person name="Fiori P.L."/>
            <person name="Ren Q."/>
            <person name="Paulsen I."/>
            <person name="Zhang H."/>
            <person name="Bastida-Corcuera F.D."/>
            <person name="Simoes-Barbosa A."/>
            <person name="Brown M.T."/>
            <person name="Hayes R.D."/>
            <person name="Mukherjee M."/>
            <person name="Okumura C.Y."/>
            <person name="Schneider R."/>
            <person name="Smith A.J."/>
            <person name="Vanacova S."/>
            <person name="Villalvazo M."/>
            <person name="Haas B.J."/>
            <person name="Pertea M."/>
            <person name="Feldblyum T.V."/>
            <person name="Utterback T.R."/>
            <person name="Shu C.L."/>
            <person name="Osoegawa K."/>
            <person name="de Jong P.J."/>
            <person name="Hrdy I."/>
            <person name="Horvathova L."/>
            <person name="Zubacova Z."/>
            <person name="Dolezal P."/>
            <person name="Malik S.B."/>
            <person name="Logsdon J.M. Jr."/>
            <person name="Henze K."/>
            <person name="Gupta A."/>
            <person name="Wang C.C."/>
            <person name="Dunne R.L."/>
            <person name="Upcroft J.A."/>
            <person name="Upcroft P."/>
            <person name="White O."/>
            <person name="Salzberg S.L."/>
            <person name="Tang P."/>
            <person name="Chiu C.-H."/>
            <person name="Lee Y.-S."/>
            <person name="Embley T.M."/>
            <person name="Coombs G.H."/>
            <person name="Mottram J.C."/>
            <person name="Tachezy J."/>
            <person name="Fraser-Liggett C.M."/>
            <person name="Johnson P.J."/>
        </authorList>
    </citation>
    <scope>NUCLEOTIDE SEQUENCE [LARGE SCALE GENOMIC DNA]</scope>
    <source>
        <strain evidence="9">G3</strain>
    </source>
</reference>
<proteinExistence type="inferred from homology"/>
<evidence type="ECO:0000256" key="5">
    <source>
        <dbReference type="ARBA" id="ARBA00023187"/>
    </source>
</evidence>
<dbReference type="OMA" id="EYRGWTA"/>
<sequence>MSERNQSEQKNYFDPKDEKIQKEILMMITQYLDETGFRSSAQILSDEAKINSSKDSNRKQEMNSLKASLKAGDWTQIESLQLDKTQSPRFIYQLYRYHFLELVVSGDAHAALQFLSSRLRPYKAFEDPTGDFDSLCLLLVDSASTSGIETPPNLAEALDKLLSLVDTSLESITYNSSQRSDTIPKGRLVRLMQQAVSLQLSCYPRGAVKSIVNNFKPAILPSCVPKSLPVEHKGPIKTISVIPGTDTFISGGADSNVIVWDLKRKMKSCVLKGHTGRVWSVVAKKPTVAASSGGDGTIRIWNLQSRETRYTIQDFTNDVYAVDMDSSGAKLISGGFDRTFCLYDIESGKPVFKKQGHLASITSVLFDPSGNMAITGGKDLAIKIWDIRNALVVRVLAPVLSEVTSVHADRSFSYILGSTKNSTIRLWDMRMSEAVNLLRGHSNTSKHFVRACFGPDDRTVLSGSDDGKIYVFGATSGNILESFPAHPKGSYGMVYCESMRQFISYGEDNLIQVWDEKSN</sequence>
<gene>
    <name evidence="9" type="ORF">TVAG_477020</name>
</gene>
<evidence type="ECO:0000256" key="3">
    <source>
        <dbReference type="ARBA" id="ARBA00022664"/>
    </source>
</evidence>